<dbReference type="InterPro" id="IPR027417">
    <property type="entry name" value="P-loop_NTPase"/>
</dbReference>
<reference evidence="1 2" key="1">
    <citation type="submission" date="2019-03" db="EMBL/GenBank/DDBJ databases">
        <title>Genomic Encyclopedia of Type Strains, Phase III (KMG-III): the genomes of soil and plant-associated and newly described type strains.</title>
        <authorList>
            <person name="Whitman W."/>
        </authorList>
    </citation>
    <scope>NUCLEOTIDE SEQUENCE [LARGE SCALE GENOMIC DNA]</scope>
    <source>
        <strain evidence="1 2">VKM Ac-2570</strain>
    </source>
</reference>
<sequence>MHRCRTTAVLAYGTGAQSDPQAARAGAGGAGGGERCVRGASEEVDILAGMARVVLTLMCGLSFSGKSTVARELAGRLDAELISLDAINLERGLDGGQGIPVDEWAKTNRIAHGRATTLLRAGRHVVIDDTGSPRFIRDEWRAAASRAGTAFALVWVQIDPELQRERVRANRSDLSRHDVVDAVLAEHTAGFENPIDEDPIIIDARHTTSEQDLNDIVTKLRTKS</sequence>
<dbReference type="InterPro" id="IPR052732">
    <property type="entry name" value="Cell-binding_unc_protein"/>
</dbReference>
<organism evidence="1 2">
    <name type="scientific">Kribbella kalugense</name>
    <dbReference type="NCBI Taxonomy" id="2512221"/>
    <lineage>
        <taxon>Bacteria</taxon>
        <taxon>Bacillati</taxon>
        <taxon>Actinomycetota</taxon>
        <taxon>Actinomycetes</taxon>
        <taxon>Propionibacteriales</taxon>
        <taxon>Kribbellaceae</taxon>
        <taxon>Kribbella</taxon>
    </lineage>
</organism>
<dbReference type="AlphaFoldDB" id="A0A4R8A1B1"/>
<dbReference type="EMBL" id="SODF01000001">
    <property type="protein sequence ID" value="TDW21900.1"/>
    <property type="molecule type" value="Genomic_DNA"/>
</dbReference>
<name>A0A4R8A1B1_9ACTN</name>
<dbReference type="Pfam" id="PF13671">
    <property type="entry name" value="AAA_33"/>
    <property type="match status" value="1"/>
</dbReference>
<dbReference type="SUPFAM" id="SSF52540">
    <property type="entry name" value="P-loop containing nucleoside triphosphate hydrolases"/>
    <property type="match status" value="1"/>
</dbReference>
<evidence type="ECO:0000313" key="1">
    <source>
        <dbReference type="EMBL" id="TDW21900.1"/>
    </source>
</evidence>
<gene>
    <name evidence="1" type="ORF">EV650_0731</name>
</gene>
<protein>
    <submittedName>
        <fullName evidence="1">AAA domain-containing protein</fullName>
    </submittedName>
</protein>
<comment type="caution">
    <text evidence="1">The sequence shown here is derived from an EMBL/GenBank/DDBJ whole genome shotgun (WGS) entry which is preliminary data.</text>
</comment>
<evidence type="ECO:0000313" key="2">
    <source>
        <dbReference type="Proteomes" id="UP000295447"/>
    </source>
</evidence>
<dbReference type="PANTHER" id="PTHR43883:SF1">
    <property type="entry name" value="GLUCONOKINASE"/>
    <property type="match status" value="1"/>
</dbReference>
<dbReference type="Gene3D" id="3.40.50.300">
    <property type="entry name" value="P-loop containing nucleotide triphosphate hydrolases"/>
    <property type="match status" value="1"/>
</dbReference>
<dbReference type="PANTHER" id="PTHR43883">
    <property type="entry name" value="SLR0207 PROTEIN"/>
    <property type="match status" value="1"/>
</dbReference>
<keyword evidence="2" id="KW-1185">Reference proteome</keyword>
<proteinExistence type="predicted"/>
<accession>A0A4R8A1B1</accession>
<dbReference type="Proteomes" id="UP000295447">
    <property type="component" value="Unassembled WGS sequence"/>
</dbReference>